<keyword evidence="2" id="KW-0233">DNA recombination</keyword>
<protein>
    <submittedName>
        <fullName evidence="5">Recombinase family protein</fullName>
    </submittedName>
</protein>
<evidence type="ECO:0000313" key="6">
    <source>
        <dbReference type="Proteomes" id="UP001431429"/>
    </source>
</evidence>
<dbReference type="PANTHER" id="PTHR30461:SF2">
    <property type="entry name" value="SERINE RECOMBINASE PINE-RELATED"/>
    <property type="match status" value="1"/>
</dbReference>
<evidence type="ECO:0000256" key="2">
    <source>
        <dbReference type="ARBA" id="ARBA00023172"/>
    </source>
</evidence>
<feature type="domain" description="Recombinase" evidence="4">
    <location>
        <begin position="186"/>
        <end position="327"/>
    </location>
</feature>
<dbReference type="SUPFAM" id="SSF53041">
    <property type="entry name" value="Resolvase-like"/>
    <property type="match status" value="1"/>
</dbReference>
<dbReference type="InterPro" id="IPR038109">
    <property type="entry name" value="DNA_bind_recomb_sf"/>
</dbReference>
<keyword evidence="6" id="KW-1185">Reference proteome</keyword>
<sequence length="585" mass="65953">MVETETSNPRRRNVKHSRRPALTAGSAGDRWIVSVRLSRDTDESTSVERQTEEGCRWVEDVMGGVVVEVVVDTDVSGEVSPWKRKHLAEWLTSTPPKPYDGMVALRVDRWARRVVWFSALMDWCRDNGKRINTVRMNIDPSTREGRMFAGIAAMFAENELEVMKERAQETRDTLRQTGRWPGGRVPYGRIKVHLGKDPDTGKSLGWKLDDHRHRCGIIRRAADNIFGVSGIPSSPHAEVQRLNAEGEPTESDCRLIDAGKEPTGTKWLRETLVRILLNPTTAGVITDHDGRIVRGDDGLPVMIARPILSLDEQDQLRSLIESKPHSTTQREKLETPRRKNTGPLSYVQACHECGGLMYRDGSTSVGSDGYRRSLRYRCPSKSKGLDCPGVNIVADPVETWVGEEFLRRHGSMKYVIEEHIPGVSYAGDIAAAETALDELEADRRSGLYKGSAVERFRTQHRSLTERLERLRSLPTREASTVSRDTGRTVADEWNRHGKLILRSMAVDESGALVVEDAEERKDLRERGERGHNELYRMFHARIEVKRAPEKGARSFRSDRLIFTYQSEGDPEGAALEAIVAEENTD</sequence>
<feature type="region of interest" description="Disordered" evidence="3">
    <location>
        <begin position="319"/>
        <end position="341"/>
    </location>
</feature>
<dbReference type="SMART" id="SM00857">
    <property type="entry name" value="Resolvase"/>
    <property type="match status" value="1"/>
</dbReference>
<gene>
    <name evidence="5" type="ORF">NBG84_26000</name>
</gene>
<proteinExistence type="predicted"/>
<evidence type="ECO:0000256" key="3">
    <source>
        <dbReference type="SAM" id="MobiDB-lite"/>
    </source>
</evidence>
<comment type="caution">
    <text evidence="5">The sequence shown here is derived from an EMBL/GenBank/DDBJ whole genome shotgun (WGS) entry which is preliminary data.</text>
</comment>
<feature type="region of interest" description="Disordered" evidence="3">
    <location>
        <begin position="1"/>
        <end position="23"/>
    </location>
</feature>
<dbReference type="PANTHER" id="PTHR30461">
    <property type="entry name" value="DNA-INVERTASE FROM LAMBDOID PROPHAGE"/>
    <property type="match status" value="1"/>
</dbReference>
<accession>A0ABT0UTH5</accession>
<feature type="compositionally biased region" description="Basic residues" evidence="3">
    <location>
        <begin position="9"/>
        <end position="19"/>
    </location>
</feature>
<dbReference type="RefSeq" id="WP_250922023.1">
    <property type="nucleotide sequence ID" value="NZ_JAMQAW010000032.1"/>
</dbReference>
<dbReference type="InterPro" id="IPR036162">
    <property type="entry name" value="Resolvase-like_N_sf"/>
</dbReference>
<keyword evidence="1" id="KW-0238">DNA-binding</keyword>
<dbReference type="Gene3D" id="3.90.1750.20">
    <property type="entry name" value="Putative Large Serine Recombinase, Chain B, Domain 2"/>
    <property type="match status" value="1"/>
</dbReference>
<dbReference type="PROSITE" id="PS51737">
    <property type="entry name" value="RECOMBINASE_DNA_BIND"/>
    <property type="match status" value="1"/>
</dbReference>
<dbReference type="InterPro" id="IPR006119">
    <property type="entry name" value="Resolv_N"/>
</dbReference>
<name>A0ABT0UTH5_9ACTN</name>
<dbReference type="Gene3D" id="3.40.50.1390">
    <property type="entry name" value="Resolvase, N-terminal catalytic domain"/>
    <property type="match status" value="1"/>
</dbReference>
<dbReference type="InterPro" id="IPR011109">
    <property type="entry name" value="DNA_bind_recombinase_dom"/>
</dbReference>
<dbReference type="InterPro" id="IPR050639">
    <property type="entry name" value="SSR_resolvase"/>
</dbReference>
<evidence type="ECO:0000313" key="5">
    <source>
        <dbReference type="EMBL" id="MCM2391696.1"/>
    </source>
</evidence>
<dbReference type="CDD" id="cd00338">
    <property type="entry name" value="Ser_Recombinase"/>
    <property type="match status" value="1"/>
</dbReference>
<evidence type="ECO:0000256" key="1">
    <source>
        <dbReference type="ARBA" id="ARBA00023125"/>
    </source>
</evidence>
<feature type="compositionally biased region" description="Basic and acidic residues" evidence="3">
    <location>
        <begin position="320"/>
        <end position="337"/>
    </location>
</feature>
<dbReference type="Proteomes" id="UP001431429">
    <property type="component" value="Unassembled WGS sequence"/>
</dbReference>
<reference evidence="5" key="1">
    <citation type="submission" date="2022-06" db="EMBL/GenBank/DDBJ databases">
        <title>Genome public.</title>
        <authorList>
            <person name="Sun Q."/>
        </authorList>
    </citation>
    <scope>NUCLEOTIDE SEQUENCE</scope>
    <source>
        <strain evidence="5">CWNU-1</strain>
    </source>
</reference>
<dbReference type="Pfam" id="PF00239">
    <property type="entry name" value="Resolvase"/>
    <property type="match status" value="1"/>
</dbReference>
<organism evidence="5 6">
    <name type="scientific">Streptomyces albipurpureus</name>
    <dbReference type="NCBI Taxonomy" id="2897419"/>
    <lineage>
        <taxon>Bacteria</taxon>
        <taxon>Bacillati</taxon>
        <taxon>Actinomycetota</taxon>
        <taxon>Actinomycetes</taxon>
        <taxon>Kitasatosporales</taxon>
        <taxon>Streptomycetaceae</taxon>
        <taxon>Streptomyces</taxon>
    </lineage>
</organism>
<evidence type="ECO:0000259" key="4">
    <source>
        <dbReference type="PROSITE" id="PS51737"/>
    </source>
</evidence>
<dbReference type="EMBL" id="JAMQAW010000032">
    <property type="protein sequence ID" value="MCM2391696.1"/>
    <property type="molecule type" value="Genomic_DNA"/>
</dbReference>